<keyword evidence="2" id="KW-1185">Reference proteome</keyword>
<dbReference type="EMBL" id="FXUI01000002">
    <property type="protein sequence ID" value="SMP58529.1"/>
    <property type="molecule type" value="Genomic_DNA"/>
</dbReference>
<sequence>MIVLLALRGAMDLEKALRVVEEAADQSHVRLGAGDDVAEAMRFLRDYGVERTTLVWFWKALFGDNEIGRTQNTNAARNRINLLVGELRGPKNGPEVLGNFRAVAAIRCARRVQSRTTGLRFTHGDNAAGDLA</sequence>
<proteinExistence type="predicted"/>
<protein>
    <submittedName>
        <fullName evidence="1">Uncharacterized protein</fullName>
    </submittedName>
</protein>
<evidence type="ECO:0000313" key="2">
    <source>
        <dbReference type="Proteomes" id="UP001157910"/>
    </source>
</evidence>
<name>A0ABY1Q4X1_9SPHN</name>
<accession>A0ABY1Q4X1</accession>
<evidence type="ECO:0000313" key="1">
    <source>
        <dbReference type="EMBL" id="SMP58529.1"/>
    </source>
</evidence>
<dbReference type="Proteomes" id="UP001157910">
    <property type="component" value="Unassembled WGS sequence"/>
</dbReference>
<organism evidence="1 2">
    <name type="scientific">Novosphingobium panipatense</name>
    <dbReference type="NCBI Taxonomy" id="428991"/>
    <lineage>
        <taxon>Bacteria</taxon>
        <taxon>Pseudomonadati</taxon>
        <taxon>Pseudomonadota</taxon>
        <taxon>Alphaproteobacteria</taxon>
        <taxon>Sphingomonadales</taxon>
        <taxon>Sphingomonadaceae</taxon>
        <taxon>Novosphingobium</taxon>
    </lineage>
</organism>
<reference evidence="1 2" key="1">
    <citation type="submission" date="2017-05" db="EMBL/GenBank/DDBJ databases">
        <authorList>
            <person name="Varghese N."/>
            <person name="Submissions S."/>
        </authorList>
    </citation>
    <scope>NUCLEOTIDE SEQUENCE [LARGE SCALE GENOMIC DNA]</scope>
    <source>
        <strain evidence="1 2">SM16</strain>
    </source>
</reference>
<comment type="caution">
    <text evidence="1">The sequence shown here is derived from an EMBL/GenBank/DDBJ whole genome shotgun (WGS) entry which is preliminary data.</text>
</comment>
<gene>
    <name evidence="1" type="ORF">SAMN06296065_102490</name>
</gene>